<evidence type="ECO:0000313" key="1">
    <source>
        <dbReference type="EMBL" id="KAF5776127.1"/>
    </source>
</evidence>
<protein>
    <submittedName>
        <fullName evidence="1">Uncharacterized protein</fullName>
    </submittedName>
</protein>
<name>A0A9K3HCU2_HELAN</name>
<sequence>MFMVRHEPVNFTQLYTESGISTSDLRAAIDNPTAGLLMMPFRLLHFKFTKNLKFHFFLLHET</sequence>
<dbReference type="Proteomes" id="UP000215914">
    <property type="component" value="Unassembled WGS sequence"/>
</dbReference>
<evidence type="ECO:0000313" key="2">
    <source>
        <dbReference type="Proteomes" id="UP000215914"/>
    </source>
</evidence>
<accession>A0A9K3HCU2</accession>
<dbReference type="AlphaFoldDB" id="A0A9K3HCU2"/>
<comment type="caution">
    <text evidence="1">The sequence shown here is derived from an EMBL/GenBank/DDBJ whole genome shotgun (WGS) entry which is preliminary data.</text>
</comment>
<organism evidence="1 2">
    <name type="scientific">Helianthus annuus</name>
    <name type="common">Common sunflower</name>
    <dbReference type="NCBI Taxonomy" id="4232"/>
    <lineage>
        <taxon>Eukaryota</taxon>
        <taxon>Viridiplantae</taxon>
        <taxon>Streptophyta</taxon>
        <taxon>Embryophyta</taxon>
        <taxon>Tracheophyta</taxon>
        <taxon>Spermatophyta</taxon>
        <taxon>Magnoliopsida</taxon>
        <taxon>eudicotyledons</taxon>
        <taxon>Gunneridae</taxon>
        <taxon>Pentapetalae</taxon>
        <taxon>asterids</taxon>
        <taxon>campanulids</taxon>
        <taxon>Asterales</taxon>
        <taxon>Asteraceae</taxon>
        <taxon>Asteroideae</taxon>
        <taxon>Heliantheae alliance</taxon>
        <taxon>Heliantheae</taxon>
        <taxon>Helianthus</taxon>
    </lineage>
</organism>
<reference evidence="1" key="2">
    <citation type="submission" date="2020-06" db="EMBL/GenBank/DDBJ databases">
        <title>Helianthus annuus Genome sequencing and assembly Release 2.</title>
        <authorList>
            <person name="Gouzy J."/>
            <person name="Langlade N."/>
            <person name="Munos S."/>
        </authorList>
    </citation>
    <scope>NUCLEOTIDE SEQUENCE</scope>
    <source>
        <tissue evidence="1">Leaves</tissue>
    </source>
</reference>
<keyword evidence="2" id="KW-1185">Reference proteome</keyword>
<reference evidence="1" key="1">
    <citation type="journal article" date="2017" name="Nature">
        <title>The sunflower genome provides insights into oil metabolism, flowering and Asterid evolution.</title>
        <authorList>
            <person name="Badouin H."/>
            <person name="Gouzy J."/>
            <person name="Grassa C.J."/>
            <person name="Murat F."/>
            <person name="Staton S.E."/>
            <person name="Cottret L."/>
            <person name="Lelandais-Briere C."/>
            <person name="Owens G.L."/>
            <person name="Carrere S."/>
            <person name="Mayjonade B."/>
            <person name="Legrand L."/>
            <person name="Gill N."/>
            <person name="Kane N.C."/>
            <person name="Bowers J.E."/>
            <person name="Hubner S."/>
            <person name="Bellec A."/>
            <person name="Berard A."/>
            <person name="Berges H."/>
            <person name="Blanchet N."/>
            <person name="Boniface M.C."/>
            <person name="Brunel D."/>
            <person name="Catrice O."/>
            <person name="Chaidir N."/>
            <person name="Claudel C."/>
            <person name="Donnadieu C."/>
            <person name="Faraut T."/>
            <person name="Fievet G."/>
            <person name="Helmstetter N."/>
            <person name="King M."/>
            <person name="Knapp S.J."/>
            <person name="Lai Z."/>
            <person name="Le Paslier M.C."/>
            <person name="Lippi Y."/>
            <person name="Lorenzon L."/>
            <person name="Mandel J.R."/>
            <person name="Marage G."/>
            <person name="Marchand G."/>
            <person name="Marquand E."/>
            <person name="Bret-Mestries E."/>
            <person name="Morien E."/>
            <person name="Nambeesan S."/>
            <person name="Nguyen T."/>
            <person name="Pegot-Espagnet P."/>
            <person name="Pouilly N."/>
            <person name="Raftis F."/>
            <person name="Sallet E."/>
            <person name="Schiex T."/>
            <person name="Thomas J."/>
            <person name="Vandecasteele C."/>
            <person name="Vares D."/>
            <person name="Vear F."/>
            <person name="Vautrin S."/>
            <person name="Crespi M."/>
            <person name="Mangin B."/>
            <person name="Burke J.M."/>
            <person name="Salse J."/>
            <person name="Munos S."/>
            <person name="Vincourt P."/>
            <person name="Rieseberg L.H."/>
            <person name="Langlade N.B."/>
        </authorList>
    </citation>
    <scope>NUCLEOTIDE SEQUENCE</scope>
    <source>
        <tissue evidence="1">Leaves</tissue>
    </source>
</reference>
<proteinExistence type="predicted"/>
<dbReference type="Gramene" id="mRNA:HanXRQr2_Chr12g0520801">
    <property type="protein sequence ID" value="mRNA:HanXRQr2_Chr12g0520801"/>
    <property type="gene ID" value="HanXRQr2_Chr12g0520801"/>
</dbReference>
<gene>
    <name evidence="1" type="ORF">HanXRQr2_Chr12g0520801</name>
</gene>
<dbReference type="EMBL" id="MNCJ02000327">
    <property type="protein sequence ID" value="KAF5776127.1"/>
    <property type="molecule type" value="Genomic_DNA"/>
</dbReference>